<dbReference type="SUPFAM" id="SSF46565">
    <property type="entry name" value="Chaperone J-domain"/>
    <property type="match status" value="1"/>
</dbReference>
<dbReference type="GO" id="GO:0005634">
    <property type="term" value="C:nucleus"/>
    <property type="evidence" value="ECO:0007669"/>
    <property type="project" value="TreeGrafter"/>
</dbReference>
<feature type="domain" description="J" evidence="2">
    <location>
        <begin position="85"/>
        <end position="149"/>
    </location>
</feature>
<reference evidence="3" key="1">
    <citation type="submission" date="2017-08" db="EMBL/GenBank/DDBJ databases">
        <authorList>
            <person name="Cuomo C."/>
            <person name="Billmyre B."/>
            <person name="Heitman J."/>
        </authorList>
    </citation>
    <scope>NUCLEOTIDE SEQUENCE</scope>
    <source>
        <strain evidence="3">CBS 12478</strain>
    </source>
</reference>
<dbReference type="InterPro" id="IPR001623">
    <property type="entry name" value="DnaJ_domain"/>
</dbReference>
<dbReference type="EMBL" id="CP144062">
    <property type="protein sequence ID" value="WWD22112.1"/>
    <property type="molecule type" value="Genomic_DNA"/>
</dbReference>
<organism evidence="3 4">
    <name type="scientific">Kwoniella shandongensis</name>
    <dbReference type="NCBI Taxonomy" id="1734106"/>
    <lineage>
        <taxon>Eukaryota</taxon>
        <taxon>Fungi</taxon>
        <taxon>Dikarya</taxon>
        <taxon>Basidiomycota</taxon>
        <taxon>Agaricomycotina</taxon>
        <taxon>Tremellomycetes</taxon>
        <taxon>Tremellales</taxon>
        <taxon>Cryptococcaceae</taxon>
        <taxon>Kwoniella</taxon>
    </lineage>
</organism>
<dbReference type="Gene3D" id="1.10.287.110">
    <property type="entry name" value="DnaJ domain"/>
    <property type="match status" value="1"/>
</dbReference>
<protein>
    <recommendedName>
        <fullName evidence="2">J domain-containing protein</fullName>
    </recommendedName>
</protein>
<dbReference type="CDD" id="cd06257">
    <property type="entry name" value="DnaJ"/>
    <property type="match status" value="1"/>
</dbReference>
<dbReference type="GO" id="GO:0005737">
    <property type="term" value="C:cytoplasm"/>
    <property type="evidence" value="ECO:0007669"/>
    <property type="project" value="TreeGrafter"/>
</dbReference>
<keyword evidence="4" id="KW-1185">Reference proteome</keyword>
<dbReference type="SMART" id="SM00271">
    <property type="entry name" value="DnaJ"/>
    <property type="match status" value="1"/>
</dbReference>
<reference evidence="3" key="2">
    <citation type="submission" date="2024-01" db="EMBL/GenBank/DDBJ databases">
        <title>Comparative genomics of Cryptococcus and Kwoniella reveals pathogenesis evolution and contrasting modes of karyotype evolution via chromosome fusion or intercentromeric recombination.</title>
        <authorList>
            <person name="Coelho M.A."/>
            <person name="David-Palma M."/>
            <person name="Shea T."/>
            <person name="Bowers K."/>
            <person name="McGinley-Smith S."/>
            <person name="Mohammad A.W."/>
            <person name="Gnirke A."/>
            <person name="Yurkov A.M."/>
            <person name="Nowrousian M."/>
            <person name="Sun S."/>
            <person name="Cuomo C.A."/>
            <person name="Heitman J."/>
        </authorList>
    </citation>
    <scope>NUCLEOTIDE SEQUENCE</scope>
    <source>
        <strain evidence="3">CBS 12478</strain>
    </source>
</reference>
<dbReference type="PANTHER" id="PTHR44144:SF1">
    <property type="entry name" value="DNAJ HOMOLOG SUBFAMILY C MEMBER 9"/>
    <property type="match status" value="1"/>
</dbReference>
<dbReference type="GeneID" id="43588083"/>
<dbReference type="InterPro" id="IPR052594">
    <property type="entry name" value="J_domain-containing_protein"/>
</dbReference>
<dbReference type="Proteomes" id="UP000322225">
    <property type="component" value="Chromosome 12"/>
</dbReference>
<dbReference type="PRINTS" id="PR00625">
    <property type="entry name" value="JDOMAIN"/>
</dbReference>
<dbReference type="PANTHER" id="PTHR44144">
    <property type="entry name" value="DNAJ HOMOLOG SUBFAMILY C MEMBER 9"/>
    <property type="match status" value="1"/>
</dbReference>
<dbReference type="GO" id="GO:0031072">
    <property type="term" value="F:heat shock protein binding"/>
    <property type="evidence" value="ECO:0007669"/>
    <property type="project" value="TreeGrafter"/>
</dbReference>
<dbReference type="Pfam" id="PF00226">
    <property type="entry name" value="DnaJ"/>
    <property type="match status" value="1"/>
</dbReference>
<evidence type="ECO:0000313" key="3">
    <source>
        <dbReference type="EMBL" id="WWD22112.1"/>
    </source>
</evidence>
<dbReference type="RefSeq" id="XP_065823946.1">
    <property type="nucleotide sequence ID" value="XM_065967874.1"/>
</dbReference>
<gene>
    <name evidence="3" type="ORF">CI109_106601</name>
</gene>
<evidence type="ECO:0000259" key="2">
    <source>
        <dbReference type="PROSITE" id="PS50076"/>
    </source>
</evidence>
<dbReference type="AlphaFoldDB" id="A0AAJ8LQF3"/>
<feature type="compositionally biased region" description="Polar residues" evidence="1">
    <location>
        <begin position="37"/>
        <end position="53"/>
    </location>
</feature>
<dbReference type="KEGG" id="ksn:43588083"/>
<feature type="compositionally biased region" description="Basic and acidic residues" evidence="1">
    <location>
        <begin position="63"/>
        <end position="79"/>
    </location>
</feature>
<name>A0AAJ8LQF3_9TREE</name>
<evidence type="ECO:0000256" key="1">
    <source>
        <dbReference type="SAM" id="MobiDB-lite"/>
    </source>
</evidence>
<proteinExistence type="predicted"/>
<accession>A0AAJ8LQF3</accession>
<feature type="region of interest" description="Disordered" evidence="1">
    <location>
        <begin position="26"/>
        <end position="88"/>
    </location>
</feature>
<dbReference type="PROSITE" id="PS50076">
    <property type="entry name" value="DNAJ_2"/>
    <property type="match status" value="1"/>
</dbReference>
<sequence length="268" mass="29669">MSLRSCCRTSGIFVPSHRLASIRYRQAHSAAQPGSGPASNQASSSYNPAGNSESRAHPRKGKQRSDGLAESYRFPEKGKNGGPPDPFEVMALDRSASEQQVKQQYYKLALLLHPDSSHPSSSHDHFAVLNRAYRLLGKPSSRNAYVKTGYGWDLSAVASPRHDPGMYAEVLRRRQGGAAAWDGSTRRFRDSDAGKGAWGGFDGSQGWRPYEDVHMGFQPTGPAEERYMSNPRFLAVVGVAIRRRVREAEVLRELEKMENGEVAIHDIR</sequence>
<dbReference type="InterPro" id="IPR036869">
    <property type="entry name" value="J_dom_sf"/>
</dbReference>
<evidence type="ECO:0000313" key="4">
    <source>
        <dbReference type="Proteomes" id="UP000322225"/>
    </source>
</evidence>